<evidence type="ECO:0000313" key="2">
    <source>
        <dbReference type="Proteomes" id="UP000075884"/>
    </source>
</evidence>
<sequence>NLCVQHITSAVGKLITGTAPSLPAGRTTPEQSRCSCSFFSPLRIQPTAGRFHRERSGKFPNIPCWVWFEHSRFCLERIVLCLNSSRIFIPFIYHCTSRCV</sequence>
<name>A0A182NWS7_9DIPT</name>
<evidence type="ECO:0000313" key="1">
    <source>
        <dbReference type="EnsemblMetazoa" id="ADIR014337-PA"/>
    </source>
</evidence>
<reference evidence="1" key="2">
    <citation type="submission" date="2020-05" db="UniProtKB">
        <authorList>
            <consortium name="EnsemblMetazoa"/>
        </authorList>
    </citation>
    <scope>IDENTIFICATION</scope>
    <source>
        <strain evidence="1">WRAIR2</strain>
    </source>
</reference>
<organism evidence="1 2">
    <name type="scientific">Anopheles dirus</name>
    <dbReference type="NCBI Taxonomy" id="7168"/>
    <lineage>
        <taxon>Eukaryota</taxon>
        <taxon>Metazoa</taxon>
        <taxon>Ecdysozoa</taxon>
        <taxon>Arthropoda</taxon>
        <taxon>Hexapoda</taxon>
        <taxon>Insecta</taxon>
        <taxon>Pterygota</taxon>
        <taxon>Neoptera</taxon>
        <taxon>Endopterygota</taxon>
        <taxon>Diptera</taxon>
        <taxon>Nematocera</taxon>
        <taxon>Culicoidea</taxon>
        <taxon>Culicidae</taxon>
        <taxon>Anophelinae</taxon>
        <taxon>Anopheles</taxon>
    </lineage>
</organism>
<dbReference type="VEuPathDB" id="VectorBase:ADIR014337"/>
<protein>
    <submittedName>
        <fullName evidence="1">Uncharacterized protein</fullName>
    </submittedName>
</protein>
<accession>A0A182NWS7</accession>
<proteinExistence type="predicted"/>
<dbReference type="AlphaFoldDB" id="A0A182NWS7"/>
<dbReference type="EnsemblMetazoa" id="ADIR014337-RA">
    <property type="protein sequence ID" value="ADIR014337-PA"/>
    <property type="gene ID" value="ADIR014337"/>
</dbReference>
<dbReference type="Proteomes" id="UP000075884">
    <property type="component" value="Unassembled WGS sequence"/>
</dbReference>
<keyword evidence="2" id="KW-1185">Reference proteome</keyword>
<reference evidence="2" key="1">
    <citation type="submission" date="2013-03" db="EMBL/GenBank/DDBJ databases">
        <title>The Genome Sequence of Anopheles dirus WRAIR2.</title>
        <authorList>
            <consortium name="The Broad Institute Genomics Platform"/>
            <person name="Neafsey D.E."/>
            <person name="Walton C."/>
            <person name="Walker B."/>
            <person name="Young S.K."/>
            <person name="Zeng Q."/>
            <person name="Gargeya S."/>
            <person name="Fitzgerald M."/>
            <person name="Haas B."/>
            <person name="Abouelleil A."/>
            <person name="Allen A.W."/>
            <person name="Alvarado L."/>
            <person name="Arachchi H.M."/>
            <person name="Berlin A.M."/>
            <person name="Chapman S.B."/>
            <person name="Gainer-Dewar J."/>
            <person name="Goldberg J."/>
            <person name="Griggs A."/>
            <person name="Gujja S."/>
            <person name="Hansen M."/>
            <person name="Howarth C."/>
            <person name="Imamovic A."/>
            <person name="Ireland A."/>
            <person name="Larimer J."/>
            <person name="McCowan C."/>
            <person name="Murphy C."/>
            <person name="Pearson M."/>
            <person name="Poon T.W."/>
            <person name="Priest M."/>
            <person name="Roberts A."/>
            <person name="Saif S."/>
            <person name="Shea T."/>
            <person name="Sisk P."/>
            <person name="Sykes S."/>
            <person name="Wortman J."/>
            <person name="Nusbaum C."/>
            <person name="Birren B."/>
        </authorList>
    </citation>
    <scope>NUCLEOTIDE SEQUENCE [LARGE SCALE GENOMIC DNA]</scope>
    <source>
        <strain evidence="2">WRAIR2</strain>
    </source>
</reference>